<dbReference type="InterPro" id="IPR015915">
    <property type="entry name" value="Kelch-typ_b-propeller"/>
</dbReference>
<keyword evidence="2" id="KW-0677">Repeat</keyword>
<dbReference type="RefSeq" id="XP_066079490.1">
    <property type="nucleotide sequence ID" value="XM_066223393.1"/>
</dbReference>
<name>A0AAX4K7H4_9TREE</name>
<feature type="compositionally biased region" description="Low complexity" evidence="3">
    <location>
        <begin position="370"/>
        <end position="384"/>
    </location>
</feature>
<feature type="compositionally biased region" description="Low complexity" evidence="3">
    <location>
        <begin position="797"/>
        <end position="811"/>
    </location>
</feature>
<keyword evidence="1" id="KW-0880">Kelch repeat</keyword>
<dbReference type="PANTHER" id="PTHR46093">
    <property type="entry name" value="ACYL-COA-BINDING DOMAIN-CONTAINING PROTEIN 5"/>
    <property type="match status" value="1"/>
</dbReference>
<organism evidence="5 6">
    <name type="scientific">Kwoniella dendrophila CBS 6074</name>
    <dbReference type="NCBI Taxonomy" id="1295534"/>
    <lineage>
        <taxon>Eukaryota</taxon>
        <taxon>Fungi</taxon>
        <taxon>Dikarya</taxon>
        <taxon>Basidiomycota</taxon>
        <taxon>Agaricomycotina</taxon>
        <taxon>Tremellomycetes</taxon>
        <taxon>Tremellales</taxon>
        <taxon>Cryptococcaceae</taxon>
        <taxon>Kwoniella</taxon>
    </lineage>
</organism>
<sequence length="949" mass="101618">MNSKSSIMPAAYAVALATIPGVLALTPTARWGHQAVYVKSKQSMYIVGGEVPTSGSQITNDVLVLSLNSSSASFSTASSDGLPPHAFASMVLNPSGSSLVVTGGITSSCSSDATTHTLNLDNNDGWVSTTPNKFLRRRGAGAAYVTDSSGNSDILVIGGIADKYVCSSSTNSYPASDVLSLPLSSSSLISSRSLPTSLTGSSLAVSDFALTTGTDGKIYLTGGQTSSGEFVDMTTVGVWDSSNGWNSQVTSGDIPSGRVGASLVAHPNLDILVLHGGSTDSSSGTSSNLLSFLNTTTWTWSTPSNLQPPTSSATSYHTSVMTDQGVMITAFGLSSKGSPRSDIYYLDLRDPTGSNWSWKNQWNSNMLEPYTSTSTGSTGNNVTTAKDKSTNDNNGGSSSKKIASITVPVIIIALILSPLIVYLIRRRMRLIKKRRMARHFSFSSQEDEGAFGFGNATKGIFSRITNKKRTQANNQYPFINGKDGNEVQGNFFTNRLSRMVSRISNNSFGSNDENEDAIPYVPPREMVAVTNSRSVTFGNNSNNGNYTDKENNSNNRQMNWEEIDFGLGKLDESKQQTGSPFNDDVNHTLSVNNNSVSPFGDHAVIATSTFDFPIAAPQTTNNNGLENQGYTSEMLYSDNGILPPSVGRLGSSNIATHQEPLIPSLFVQPATVPSTPNGNNGNLSVNYPAMIPSTSSAIGGSKPNDNNKIDQSWDNLAKELETKPAFRSISPTAQLKSHSHSHAHGQGQSSRGSVNVGEIYGGIVRSESPRPISPVPSIPPLDFQNQSQSQYPRRPTSSMSYQSNRSSSSISEVGTIRLVHSPSQRRPEFLPFQPLKQGQQQQQHQQQGMRSISQPVNRQLINSVITPMQRRGSSNSDQSPLSSGQTTPTPRNISLSYTQGMRRSSGPSNIANTDMAGNNGSPIDFERRSSMLRVVNLTNEESQNSDKAI</sequence>
<feature type="compositionally biased region" description="Low complexity" evidence="3">
    <location>
        <begin position="744"/>
        <end position="753"/>
    </location>
</feature>
<evidence type="ECO:0000313" key="5">
    <source>
        <dbReference type="EMBL" id="WWC92728.1"/>
    </source>
</evidence>
<evidence type="ECO:0008006" key="7">
    <source>
        <dbReference type="Google" id="ProtNLM"/>
    </source>
</evidence>
<evidence type="ECO:0000256" key="3">
    <source>
        <dbReference type="SAM" id="MobiDB-lite"/>
    </source>
</evidence>
<evidence type="ECO:0000256" key="1">
    <source>
        <dbReference type="ARBA" id="ARBA00022441"/>
    </source>
</evidence>
<keyword evidence="4" id="KW-0812">Transmembrane</keyword>
<dbReference type="GeneID" id="91098355"/>
<feature type="region of interest" description="Disordered" evidence="3">
    <location>
        <begin position="370"/>
        <end position="398"/>
    </location>
</feature>
<feature type="transmembrane region" description="Helical" evidence="4">
    <location>
        <begin position="402"/>
        <end position="424"/>
    </location>
</feature>
<dbReference type="EMBL" id="CP144108">
    <property type="protein sequence ID" value="WWC92728.1"/>
    <property type="molecule type" value="Genomic_DNA"/>
</dbReference>
<evidence type="ECO:0000256" key="2">
    <source>
        <dbReference type="ARBA" id="ARBA00022737"/>
    </source>
</evidence>
<dbReference type="SUPFAM" id="SSF117281">
    <property type="entry name" value="Kelch motif"/>
    <property type="match status" value="2"/>
</dbReference>
<reference evidence="5 6" key="1">
    <citation type="submission" date="2024-01" db="EMBL/GenBank/DDBJ databases">
        <title>Comparative genomics of Cryptococcus and Kwoniella reveals pathogenesis evolution and contrasting modes of karyotype evolution via chromosome fusion or intercentromeric recombination.</title>
        <authorList>
            <person name="Coelho M.A."/>
            <person name="David-Palma M."/>
            <person name="Shea T."/>
            <person name="Bowers K."/>
            <person name="McGinley-Smith S."/>
            <person name="Mohammad A.W."/>
            <person name="Gnirke A."/>
            <person name="Yurkov A.M."/>
            <person name="Nowrousian M."/>
            <person name="Sun S."/>
            <person name="Cuomo C.A."/>
            <person name="Heitman J."/>
        </authorList>
    </citation>
    <scope>NUCLEOTIDE SEQUENCE [LARGE SCALE GENOMIC DNA]</scope>
    <source>
        <strain evidence="5 6">CBS 6074</strain>
    </source>
</reference>
<dbReference type="AlphaFoldDB" id="A0AAX4K7H4"/>
<dbReference type="PANTHER" id="PTHR46093:SF18">
    <property type="entry name" value="FIBRONECTIN TYPE-III DOMAIN-CONTAINING PROTEIN"/>
    <property type="match status" value="1"/>
</dbReference>
<dbReference type="Gene3D" id="2.120.10.80">
    <property type="entry name" value="Kelch-type beta propeller"/>
    <property type="match status" value="2"/>
</dbReference>
<evidence type="ECO:0000313" key="6">
    <source>
        <dbReference type="Proteomes" id="UP001355207"/>
    </source>
</evidence>
<feature type="compositionally biased region" description="Low complexity" evidence="3">
    <location>
        <begin position="837"/>
        <end position="848"/>
    </location>
</feature>
<feature type="compositionally biased region" description="Polar residues" evidence="3">
    <location>
        <begin position="867"/>
        <end position="921"/>
    </location>
</feature>
<dbReference type="Proteomes" id="UP001355207">
    <property type="component" value="Chromosome 11"/>
</dbReference>
<keyword evidence="6" id="KW-1185">Reference proteome</keyword>
<protein>
    <recommendedName>
        <fullName evidence="7">Galactose oxidase</fullName>
    </recommendedName>
</protein>
<proteinExistence type="predicted"/>
<feature type="region of interest" description="Disordered" evidence="3">
    <location>
        <begin position="730"/>
        <end position="813"/>
    </location>
</feature>
<accession>A0AAX4K7H4</accession>
<keyword evidence="4" id="KW-1133">Transmembrane helix</keyword>
<dbReference type="Pfam" id="PF24681">
    <property type="entry name" value="Kelch_KLHDC2_KLHL20_DRC7"/>
    <property type="match status" value="1"/>
</dbReference>
<feature type="region of interest" description="Disordered" evidence="3">
    <location>
        <begin position="835"/>
        <end position="854"/>
    </location>
</feature>
<dbReference type="CDD" id="cd12087">
    <property type="entry name" value="TM_EGFR-like"/>
    <property type="match status" value="1"/>
</dbReference>
<evidence type="ECO:0000256" key="4">
    <source>
        <dbReference type="SAM" id="Phobius"/>
    </source>
</evidence>
<feature type="region of interest" description="Disordered" evidence="3">
    <location>
        <begin position="867"/>
        <end position="924"/>
    </location>
</feature>
<keyword evidence="4" id="KW-0472">Membrane</keyword>
<gene>
    <name evidence="5" type="ORF">L201_007687</name>
</gene>
<feature type="region of interest" description="Disordered" evidence="3">
    <location>
        <begin position="534"/>
        <end position="556"/>
    </location>
</feature>